<feature type="compositionally biased region" description="Low complexity" evidence="1">
    <location>
        <begin position="155"/>
        <end position="184"/>
    </location>
</feature>
<dbReference type="EMBL" id="JAKOGI010000855">
    <property type="protein sequence ID" value="KAJ8429828.1"/>
    <property type="molecule type" value="Genomic_DNA"/>
</dbReference>
<comment type="caution">
    <text evidence="2">The sequence shown here is derived from an EMBL/GenBank/DDBJ whole genome shotgun (WGS) entry which is preliminary data.</text>
</comment>
<evidence type="ECO:0000256" key="1">
    <source>
        <dbReference type="SAM" id="MobiDB-lite"/>
    </source>
</evidence>
<gene>
    <name evidence="2" type="ORF">Cgig2_000156</name>
</gene>
<protein>
    <submittedName>
        <fullName evidence="2">Uncharacterized protein</fullName>
    </submittedName>
</protein>
<dbReference type="Proteomes" id="UP001153076">
    <property type="component" value="Unassembled WGS sequence"/>
</dbReference>
<proteinExistence type="predicted"/>
<evidence type="ECO:0000313" key="3">
    <source>
        <dbReference type="Proteomes" id="UP001153076"/>
    </source>
</evidence>
<reference evidence="2" key="1">
    <citation type="submission" date="2022-04" db="EMBL/GenBank/DDBJ databases">
        <title>Carnegiea gigantea Genome sequencing and assembly v2.</title>
        <authorList>
            <person name="Copetti D."/>
            <person name="Sanderson M.J."/>
            <person name="Burquez A."/>
            <person name="Wojciechowski M.F."/>
        </authorList>
    </citation>
    <scope>NUCLEOTIDE SEQUENCE</scope>
    <source>
        <strain evidence="2">SGP5-SGP5p</strain>
        <tissue evidence="2">Aerial part</tissue>
    </source>
</reference>
<dbReference type="AlphaFoldDB" id="A0A9Q1JRV4"/>
<evidence type="ECO:0000313" key="2">
    <source>
        <dbReference type="EMBL" id="KAJ8429828.1"/>
    </source>
</evidence>
<sequence>MVRLPLHFGDKVKAKNLEVDFLVVDVPTAYNIILGQPTLHKFEADDGSVGTMQRDQRTAQECYLVSIHPVIERTNERGPGDPLTTGTKPRTEPPPPPPLATKALVIHTMASTEPDSSEEERPDHTIQAVPTLIEGRQARNGNYNIRKQKNKTRKGYTSGSPSLSLPTSFAAPWSSSSLVPTSPSKGVVSSLSRLSPLTKGGLNSTCSGSRPSASAC</sequence>
<feature type="compositionally biased region" description="Polar residues" evidence="1">
    <location>
        <begin position="187"/>
        <end position="216"/>
    </location>
</feature>
<organism evidence="2 3">
    <name type="scientific">Carnegiea gigantea</name>
    <dbReference type="NCBI Taxonomy" id="171969"/>
    <lineage>
        <taxon>Eukaryota</taxon>
        <taxon>Viridiplantae</taxon>
        <taxon>Streptophyta</taxon>
        <taxon>Embryophyta</taxon>
        <taxon>Tracheophyta</taxon>
        <taxon>Spermatophyta</taxon>
        <taxon>Magnoliopsida</taxon>
        <taxon>eudicotyledons</taxon>
        <taxon>Gunneridae</taxon>
        <taxon>Pentapetalae</taxon>
        <taxon>Caryophyllales</taxon>
        <taxon>Cactineae</taxon>
        <taxon>Cactaceae</taxon>
        <taxon>Cactoideae</taxon>
        <taxon>Echinocereeae</taxon>
        <taxon>Carnegiea</taxon>
    </lineage>
</organism>
<dbReference type="OrthoDB" id="2919534at2759"/>
<keyword evidence="3" id="KW-1185">Reference proteome</keyword>
<accession>A0A9Q1JRV4</accession>
<feature type="region of interest" description="Disordered" evidence="1">
    <location>
        <begin position="72"/>
        <end position="216"/>
    </location>
</feature>
<name>A0A9Q1JRV4_9CARY</name>